<evidence type="ECO:0000313" key="22">
    <source>
        <dbReference type="Proteomes" id="UP000284548"/>
    </source>
</evidence>
<dbReference type="Proteomes" id="UP000283672">
    <property type="component" value="Unassembled WGS sequence"/>
</dbReference>
<dbReference type="Proteomes" id="UP000261187">
    <property type="component" value="Unassembled WGS sequence"/>
</dbReference>
<dbReference type="Proteomes" id="UP000284990">
    <property type="component" value="Unassembled WGS sequence"/>
</dbReference>
<evidence type="ECO:0000313" key="14">
    <source>
        <dbReference type="EMBL" id="RGW81226.1"/>
    </source>
</evidence>
<dbReference type="EMBL" id="QSFW01000002">
    <property type="protein sequence ID" value="RHA89239.1"/>
    <property type="molecule type" value="Genomic_DNA"/>
</dbReference>
<comment type="caution">
    <text evidence="11">The sequence shown here is derived from an EMBL/GenBank/DDBJ whole genome shotgun (WGS) entry which is preliminary data.</text>
</comment>
<evidence type="ECO:0000313" key="9">
    <source>
        <dbReference type="EMBL" id="MQO91373.1"/>
    </source>
</evidence>
<dbReference type="EMBL" id="VZAP01000023">
    <property type="protein sequence ID" value="MQO91373.1"/>
    <property type="molecule type" value="Genomic_DNA"/>
</dbReference>
<reference evidence="19 20" key="1">
    <citation type="submission" date="2018-08" db="EMBL/GenBank/DDBJ databases">
        <title>A genome reference for cultivated species of the human gut microbiota.</title>
        <authorList>
            <person name="Zou Y."/>
            <person name="Xue W."/>
            <person name="Luo G."/>
        </authorList>
    </citation>
    <scope>NUCLEOTIDE SEQUENCE [LARGE SCALE GENOMIC DNA]</scope>
    <source>
        <strain evidence="14 26">AF10-17</strain>
        <strain evidence="13 25">AF15-25</strain>
        <strain evidence="12 27">AF22-1</strain>
        <strain evidence="11 21">AF24-12</strain>
        <strain evidence="18 20">AF38-11</strain>
        <strain evidence="17 23">AF43-2</strain>
        <strain evidence="16 22">AM16-54</strain>
        <strain evidence="15 24">AM42-23AC</strain>
        <strain evidence="10 19">TF06-40</strain>
    </source>
</reference>
<dbReference type="EMBL" id="JAPDVG010000001">
    <property type="protein sequence ID" value="MCW4130582.1"/>
    <property type="molecule type" value="Genomic_DNA"/>
</dbReference>
<name>A0A174XK36_9BACT</name>
<dbReference type="EMBL" id="JAPDUM010000002">
    <property type="protein sequence ID" value="MCW4166284.1"/>
    <property type="molecule type" value="Genomic_DNA"/>
</dbReference>
<evidence type="ECO:0000313" key="23">
    <source>
        <dbReference type="Proteomes" id="UP000284562"/>
    </source>
</evidence>
<evidence type="ECO:0000313" key="12">
    <source>
        <dbReference type="EMBL" id="RGS48920.1"/>
    </source>
</evidence>
<evidence type="ECO:0000313" key="17">
    <source>
        <dbReference type="EMBL" id="RHK48211.1"/>
    </source>
</evidence>
<evidence type="ECO:0000313" key="4">
    <source>
        <dbReference type="EMBL" id="MCW4154605.1"/>
    </source>
</evidence>
<dbReference type="EMBL" id="QSAV01000010">
    <property type="protein sequence ID" value="RGW81226.1"/>
    <property type="molecule type" value="Genomic_DNA"/>
</dbReference>
<dbReference type="EMBL" id="QRNN01000031">
    <property type="protein sequence ID" value="RHK48211.1"/>
    <property type="molecule type" value="Genomic_DNA"/>
</dbReference>
<evidence type="ECO:0000313" key="29">
    <source>
        <dbReference type="Proteomes" id="UP000406735"/>
    </source>
</evidence>
<dbReference type="Proteomes" id="UP001209417">
    <property type="component" value="Unassembled WGS sequence"/>
</dbReference>
<evidence type="ECO:0000313" key="11">
    <source>
        <dbReference type="EMBL" id="RGS19377.1"/>
    </source>
</evidence>
<dbReference type="Proteomes" id="UP001208620">
    <property type="component" value="Unassembled WGS sequence"/>
</dbReference>
<evidence type="ECO:0000313" key="28">
    <source>
        <dbReference type="Proteomes" id="UP000358159"/>
    </source>
</evidence>
<evidence type="ECO:0000313" key="7">
    <source>
        <dbReference type="EMBL" id="MQN82541.1"/>
    </source>
</evidence>
<dbReference type="Proteomes" id="UP000284548">
    <property type="component" value="Unassembled WGS sequence"/>
</dbReference>
<dbReference type="RefSeq" id="WP_117692838.1">
    <property type="nucleotide sequence ID" value="NZ_CATKVU010000006.1"/>
</dbReference>
<accession>A0A174XK36</accession>
<evidence type="ECO:0000313" key="26">
    <source>
        <dbReference type="Proteomes" id="UP000285776"/>
    </source>
</evidence>
<dbReference type="Proteomes" id="UP000406735">
    <property type="component" value="Unassembled WGS sequence"/>
</dbReference>
<evidence type="ECO:0000313" key="15">
    <source>
        <dbReference type="EMBL" id="RHA89239.1"/>
    </source>
</evidence>
<dbReference type="Proteomes" id="UP000286113">
    <property type="component" value="Unassembled WGS sequence"/>
</dbReference>
<dbReference type="Proteomes" id="UP000285236">
    <property type="component" value="Unassembled WGS sequence"/>
</dbReference>
<reference evidence="2" key="4">
    <citation type="submission" date="2022-11" db="EMBL/GenBank/DDBJ databases">
        <title>Genomic repertoires linked with pathogenic potency of arthritogenic Prevotella copri isolated from the gut of rheumatoid arthritis patients.</title>
        <authorList>
            <person name="Nii T."/>
            <person name="Maeda Y."/>
            <person name="Motooka D."/>
            <person name="Naito M."/>
            <person name="Matsumoto Y."/>
            <person name="Ogawa T."/>
            <person name="Oguro-Igashira E."/>
            <person name="Kishikawa T."/>
            <person name="Yamashita M."/>
            <person name="Koizumi S."/>
            <person name="Kurakawa T."/>
            <person name="Okumura R."/>
            <person name="Kayama H."/>
            <person name="Murakami M."/>
            <person name="Sakaguchi T."/>
            <person name="Das B."/>
            <person name="Nakamura S."/>
            <person name="Okada Y."/>
            <person name="Kumanogoh A."/>
            <person name="Takeda K."/>
        </authorList>
    </citation>
    <scope>NUCLEOTIDE SEQUENCE</scope>
    <source>
        <strain evidence="4">H012_8</strain>
        <strain evidence="2">H019-1</strain>
        <strain evidence="3">H105_2-2</strain>
        <strain evidence="5">RA-N001-16</strain>
    </source>
</reference>
<evidence type="ECO:0000313" key="31">
    <source>
        <dbReference type="Proteomes" id="UP000421408"/>
    </source>
</evidence>
<dbReference type="EMBL" id="JAJTVO010000003">
    <property type="protein sequence ID" value="MCE4121158.1"/>
    <property type="molecule type" value="Genomic_DNA"/>
</dbReference>
<proteinExistence type="predicted"/>
<dbReference type="Proteomes" id="UP001209476">
    <property type="component" value="Unassembled WGS sequence"/>
</dbReference>
<sequence length="69" mass="8341">MKIKIYKKFELAKLYFPEQSKHVALNHLMRMVNHCPPLLEALRREGYERLAKTFTMRQTLLIYEYLGEP</sequence>
<dbReference type="EMBL" id="QRKB01000002">
    <property type="protein sequence ID" value="RHH84847.1"/>
    <property type="molecule type" value="Genomic_DNA"/>
</dbReference>
<dbReference type="Proteomes" id="UP000358159">
    <property type="component" value="Unassembled WGS sequence"/>
</dbReference>
<dbReference type="InterPro" id="IPR025342">
    <property type="entry name" value="DUF4248"/>
</dbReference>
<protein>
    <submittedName>
        <fullName evidence="11">DUF4248 domain-containing protein</fullName>
    </submittedName>
</protein>
<evidence type="ECO:0000313" key="18">
    <source>
        <dbReference type="EMBL" id="RHL39921.1"/>
    </source>
</evidence>
<evidence type="ECO:0000313" key="3">
    <source>
        <dbReference type="EMBL" id="MCW4136657.1"/>
    </source>
</evidence>
<dbReference type="Proteomes" id="UP000283872">
    <property type="component" value="Unassembled WGS sequence"/>
</dbReference>
<evidence type="ECO:0000313" key="8">
    <source>
        <dbReference type="EMBL" id="MQO56643.1"/>
    </source>
</evidence>
<dbReference type="EMBL" id="JAPDVH010000001">
    <property type="protein sequence ID" value="MCW4154605.1"/>
    <property type="molecule type" value="Genomic_DNA"/>
</dbReference>
<dbReference type="Proteomes" id="UP000284562">
    <property type="component" value="Unassembled WGS sequence"/>
</dbReference>
<dbReference type="EMBL" id="JAPDVD010000001">
    <property type="protein sequence ID" value="MCW4136657.1"/>
    <property type="molecule type" value="Genomic_DNA"/>
</dbReference>
<evidence type="ECO:0000313" key="10">
    <source>
        <dbReference type="EMBL" id="RGL62537.1"/>
    </source>
</evidence>
<reference evidence="28 29" key="2">
    <citation type="submission" date="2019-09" db="EMBL/GenBank/DDBJ databases">
        <title>Distinct polysaccharide growth profiles of human intestinal Prevotella copri isolates.</title>
        <authorList>
            <person name="Fehlner-Peach H."/>
            <person name="Magnabosco C."/>
            <person name="Raghavan V."/>
            <person name="Scher J.U."/>
            <person name="Tett A."/>
            <person name="Cox L.M."/>
            <person name="Gottsegen C."/>
            <person name="Watters A."/>
            <person name="Wiltshire- Gordon J.D."/>
            <person name="Segata N."/>
            <person name="Bonneau R."/>
            <person name="Littman D.R."/>
        </authorList>
    </citation>
    <scope>NUCLEOTIDE SEQUENCE [LARGE SCALE GENOMIC DNA]</scope>
    <source>
        <strain evidence="8 28">BVe41219</strain>
        <strain evidence="31">iAA108</strain>
        <strain evidence="7">IAA108</strain>
        <strain evidence="30">iAU3127</strain>
        <strain evidence="9">IAU3127</strain>
        <strain evidence="29">iK21513</strain>
        <strain evidence="6">IK21513</strain>
    </source>
</reference>
<dbReference type="EMBL" id="QRYP01000004">
    <property type="protein sequence ID" value="RGU99879.1"/>
    <property type="molecule type" value="Genomic_DNA"/>
</dbReference>
<dbReference type="EMBL" id="VZCC01000006">
    <property type="protein sequence ID" value="MQN82541.1"/>
    <property type="molecule type" value="Genomic_DNA"/>
</dbReference>
<evidence type="ECO:0000313" key="1">
    <source>
        <dbReference type="EMBL" id="MCE4121158.1"/>
    </source>
</evidence>
<evidence type="ECO:0000313" key="27">
    <source>
        <dbReference type="Proteomes" id="UP000286113"/>
    </source>
</evidence>
<dbReference type="Proteomes" id="UP000285776">
    <property type="component" value="Unassembled WGS sequence"/>
</dbReference>
<evidence type="ECO:0000313" key="24">
    <source>
        <dbReference type="Proteomes" id="UP000284990"/>
    </source>
</evidence>
<evidence type="ECO:0000313" key="21">
    <source>
        <dbReference type="Proteomes" id="UP000283872"/>
    </source>
</evidence>
<dbReference type="EMBL" id="QRVN01000001">
    <property type="protein sequence ID" value="RGS48920.1"/>
    <property type="molecule type" value="Genomic_DNA"/>
</dbReference>
<evidence type="ECO:0000313" key="30">
    <source>
        <dbReference type="Proteomes" id="UP000421283"/>
    </source>
</evidence>
<gene>
    <name evidence="18" type="ORF">DW026_06280</name>
    <name evidence="17" type="ORF">DW064_08695</name>
    <name evidence="16" type="ORF">DW192_02395</name>
    <name evidence="15" type="ORF">DW916_01630</name>
    <name evidence="14" type="ORF">DWV53_04180</name>
    <name evidence="13" type="ORF">DWW35_02685</name>
    <name evidence="12" type="ORF">DWX90_00125</name>
    <name evidence="11" type="ORF">DWY11_01085</name>
    <name evidence="10" type="ORF">DXC61_04610</name>
    <name evidence="9" type="ORF">F7D31_01540</name>
    <name evidence="8" type="ORF">F7D42_13270</name>
    <name evidence="7" type="ORF">F7D74_00730</name>
    <name evidence="6" type="ORF">F7D97_10810</name>
    <name evidence="1" type="ORF">LYY06_02610</name>
    <name evidence="5" type="ORF">ONS98_13930</name>
    <name evidence="3" type="ORF">ONT01_02460</name>
    <name evidence="2" type="ORF">ONT19_02970</name>
    <name evidence="4" type="ORF">ONT23_03395</name>
</gene>
<evidence type="ECO:0000313" key="20">
    <source>
        <dbReference type="Proteomes" id="UP000283672"/>
    </source>
</evidence>
<dbReference type="Proteomes" id="UP000421408">
    <property type="component" value="Unassembled WGS sequence"/>
</dbReference>
<dbReference type="EMBL" id="VZAZ01000068">
    <property type="protein sequence ID" value="MQO56643.1"/>
    <property type="molecule type" value="Genomic_DNA"/>
</dbReference>
<organism evidence="11 21">
    <name type="scientific">Segatella copri</name>
    <dbReference type="NCBI Taxonomy" id="165179"/>
    <lineage>
        <taxon>Bacteria</taxon>
        <taxon>Pseudomonadati</taxon>
        <taxon>Bacteroidota</taxon>
        <taxon>Bacteroidia</taxon>
        <taxon>Bacteroidales</taxon>
        <taxon>Prevotellaceae</taxon>
        <taxon>Segatella</taxon>
    </lineage>
</organism>
<dbReference type="EMBL" id="QRVA01000002">
    <property type="protein sequence ID" value="RGS19377.1"/>
    <property type="molecule type" value="Genomic_DNA"/>
</dbReference>
<dbReference type="EMBL" id="QSSA01000007">
    <property type="protein sequence ID" value="RGL62537.1"/>
    <property type="molecule type" value="Genomic_DNA"/>
</dbReference>
<dbReference type="Proteomes" id="UP000421283">
    <property type="component" value="Unassembled WGS sequence"/>
</dbReference>
<evidence type="ECO:0000313" key="13">
    <source>
        <dbReference type="EMBL" id="RGU99879.1"/>
    </source>
</evidence>
<dbReference type="Proteomes" id="UP001200307">
    <property type="component" value="Unassembled WGS sequence"/>
</dbReference>
<dbReference type="Pfam" id="PF14053">
    <property type="entry name" value="DUF4248"/>
    <property type="match status" value="1"/>
</dbReference>
<evidence type="ECO:0000313" key="19">
    <source>
        <dbReference type="Proteomes" id="UP000261187"/>
    </source>
</evidence>
<dbReference type="Proteomes" id="UP001209168">
    <property type="component" value="Unassembled WGS sequence"/>
</dbReference>
<evidence type="ECO:0000313" key="2">
    <source>
        <dbReference type="EMBL" id="MCW4130582.1"/>
    </source>
</evidence>
<dbReference type="AlphaFoldDB" id="A0A174XK36"/>
<dbReference type="EMBL" id="QROP01000011">
    <property type="protein sequence ID" value="RHL39921.1"/>
    <property type="molecule type" value="Genomic_DNA"/>
</dbReference>
<evidence type="ECO:0000313" key="6">
    <source>
        <dbReference type="EMBL" id="MQN10392.1"/>
    </source>
</evidence>
<evidence type="ECO:0000313" key="25">
    <source>
        <dbReference type="Proteomes" id="UP000285236"/>
    </source>
</evidence>
<dbReference type="EMBL" id="VZCY01000089">
    <property type="protein sequence ID" value="MQN10392.1"/>
    <property type="molecule type" value="Genomic_DNA"/>
</dbReference>
<evidence type="ECO:0000313" key="16">
    <source>
        <dbReference type="EMBL" id="RHH84847.1"/>
    </source>
</evidence>
<reference evidence="1" key="3">
    <citation type="submission" date="2021-12" db="EMBL/GenBank/DDBJ databases">
        <authorList>
            <person name="Lv X."/>
        </authorList>
    </citation>
    <scope>NUCLEOTIDE SEQUENCE</scope>
    <source>
        <strain evidence="1">HF2106</strain>
    </source>
</reference>
<evidence type="ECO:0000313" key="5">
    <source>
        <dbReference type="EMBL" id="MCW4166284.1"/>
    </source>
</evidence>